<keyword evidence="2" id="KW-1185">Reference proteome</keyword>
<dbReference type="STRING" id="1847728.BTM29_08060"/>
<dbReference type="EMBL" id="CP019323">
    <property type="protein sequence ID" value="APX72504.1"/>
    <property type="molecule type" value="Genomic_DNA"/>
</dbReference>
<proteinExistence type="predicted"/>
<dbReference type="KEGG" id="lalw:BTM29_08060"/>
<organism evidence="1 2">
    <name type="scientific">Companilactobacillus allii</name>
    <dbReference type="NCBI Taxonomy" id="1847728"/>
    <lineage>
        <taxon>Bacteria</taxon>
        <taxon>Bacillati</taxon>
        <taxon>Bacillota</taxon>
        <taxon>Bacilli</taxon>
        <taxon>Lactobacillales</taxon>
        <taxon>Lactobacillaceae</taxon>
        <taxon>Companilactobacillus</taxon>
    </lineage>
</organism>
<protein>
    <submittedName>
        <fullName evidence="1">Uncharacterized protein</fullName>
    </submittedName>
</protein>
<reference evidence="2" key="1">
    <citation type="submission" date="2016-12" db="EMBL/GenBank/DDBJ databases">
        <authorList>
            <person name="Jung M.Y."/>
            <person name="Lee S.H."/>
        </authorList>
    </citation>
    <scope>NUCLEOTIDE SEQUENCE [LARGE SCALE GENOMIC DNA]</scope>
    <source>
        <strain evidence="2">WiKim39</strain>
    </source>
</reference>
<sequence>MKKLDMNDWTLRKELDGSSVYQNKLNKNEYAIADEFNEPRIRVFTDNTEIEKLLDNIDEIGFTGNYYTYANKISLLF</sequence>
<evidence type="ECO:0000313" key="2">
    <source>
        <dbReference type="Proteomes" id="UP000187499"/>
    </source>
</evidence>
<dbReference type="RefSeq" id="WP_076615884.1">
    <property type="nucleotide sequence ID" value="NZ_CP099481.1"/>
</dbReference>
<evidence type="ECO:0000313" key="1">
    <source>
        <dbReference type="EMBL" id="APX72504.1"/>
    </source>
</evidence>
<dbReference type="AlphaFoldDB" id="A0A1P8Q3R7"/>
<name>A0A1P8Q3R7_9LACO</name>
<gene>
    <name evidence="1" type="ORF">BTM29_08060</name>
</gene>
<accession>A0A1P8Q3R7</accession>
<dbReference type="Proteomes" id="UP000187499">
    <property type="component" value="Chromosome"/>
</dbReference>